<evidence type="ECO:0000256" key="2">
    <source>
        <dbReference type="ARBA" id="ARBA00023015"/>
    </source>
</evidence>
<gene>
    <name evidence="8" type="ORF">ASPSYDRAFT_50874</name>
</gene>
<dbReference type="Proteomes" id="UP000184356">
    <property type="component" value="Unassembled WGS sequence"/>
</dbReference>
<keyword evidence="1" id="KW-0479">Metal-binding</keyword>
<evidence type="ECO:0000313" key="9">
    <source>
        <dbReference type="Proteomes" id="UP000184356"/>
    </source>
</evidence>
<feature type="compositionally biased region" description="Low complexity" evidence="6">
    <location>
        <begin position="163"/>
        <end position="176"/>
    </location>
</feature>
<feature type="compositionally biased region" description="Polar residues" evidence="6">
    <location>
        <begin position="792"/>
        <end position="801"/>
    </location>
</feature>
<dbReference type="AlphaFoldDB" id="A0A1L9T202"/>
<dbReference type="EMBL" id="KV878597">
    <property type="protein sequence ID" value="OJJ53371.1"/>
    <property type="molecule type" value="Genomic_DNA"/>
</dbReference>
<dbReference type="GO" id="GO:0003677">
    <property type="term" value="F:DNA binding"/>
    <property type="evidence" value="ECO:0007669"/>
    <property type="project" value="UniProtKB-KW"/>
</dbReference>
<protein>
    <recommendedName>
        <fullName evidence="7">Zn(2)-C6 fungal-type domain-containing protein</fullName>
    </recommendedName>
</protein>
<dbReference type="CDD" id="cd12148">
    <property type="entry name" value="fungal_TF_MHR"/>
    <property type="match status" value="1"/>
</dbReference>
<name>A0A1L9T202_9EURO</name>
<reference evidence="9" key="1">
    <citation type="journal article" date="2017" name="Genome Biol.">
        <title>Comparative genomics reveals high biological diversity and specific adaptations in the industrially and medically important fungal genus Aspergillus.</title>
        <authorList>
            <person name="de Vries R.P."/>
            <person name="Riley R."/>
            <person name="Wiebenga A."/>
            <person name="Aguilar-Osorio G."/>
            <person name="Amillis S."/>
            <person name="Uchima C.A."/>
            <person name="Anderluh G."/>
            <person name="Asadollahi M."/>
            <person name="Askin M."/>
            <person name="Barry K."/>
            <person name="Battaglia E."/>
            <person name="Bayram O."/>
            <person name="Benocci T."/>
            <person name="Braus-Stromeyer S.A."/>
            <person name="Caldana C."/>
            <person name="Canovas D."/>
            <person name="Cerqueira G.C."/>
            <person name="Chen F."/>
            <person name="Chen W."/>
            <person name="Choi C."/>
            <person name="Clum A."/>
            <person name="Dos Santos R.A."/>
            <person name="Damasio A.R."/>
            <person name="Diallinas G."/>
            <person name="Emri T."/>
            <person name="Fekete E."/>
            <person name="Flipphi M."/>
            <person name="Freyberg S."/>
            <person name="Gallo A."/>
            <person name="Gournas C."/>
            <person name="Habgood R."/>
            <person name="Hainaut M."/>
            <person name="Harispe M.L."/>
            <person name="Henrissat B."/>
            <person name="Hilden K.S."/>
            <person name="Hope R."/>
            <person name="Hossain A."/>
            <person name="Karabika E."/>
            <person name="Karaffa L."/>
            <person name="Karanyi Z."/>
            <person name="Krasevec N."/>
            <person name="Kuo A."/>
            <person name="Kusch H."/>
            <person name="LaButti K."/>
            <person name="Lagendijk E.L."/>
            <person name="Lapidus A."/>
            <person name="Levasseur A."/>
            <person name="Lindquist E."/>
            <person name="Lipzen A."/>
            <person name="Logrieco A.F."/>
            <person name="MacCabe A."/>
            <person name="Maekelae M.R."/>
            <person name="Malavazi I."/>
            <person name="Melin P."/>
            <person name="Meyer V."/>
            <person name="Mielnichuk N."/>
            <person name="Miskei M."/>
            <person name="Molnar A.P."/>
            <person name="Mule G."/>
            <person name="Ngan C.Y."/>
            <person name="Orejas M."/>
            <person name="Orosz E."/>
            <person name="Ouedraogo J.P."/>
            <person name="Overkamp K.M."/>
            <person name="Park H.-S."/>
            <person name="Perrone G."/>
            <person name="Piumi F."/>
            <person name="Punt P.J."/>
            <person name="Ram A.F."/>
            <person name="Ramon A."/>
            <person name="Rauscher S."/>
            <person name="Record E."/>
            <person name="Riano-Pachon D.M."/>
            <person name="Robert V."/>
            <person name="Roehrig J."/>
            <person name="Ruller R."/>
            <person name="Salamov A."/>
            <person name="Salih N.S."/>
            <person name="Samson R.A."/>
            <person name="Sandor E."/>
            <person name="Sanguinetti M."/>
            <person name="Schuetze T."/>
            <person name="Sepcic K."/>
            <person name="Shelest E."/>
            <person name="Sherlock G."/>
            <person name="Sophianopoulou V."/>
            <person name="Squina F.M."/>
            <person name="Sun H."/>
            <person name="Susca A."/>
            <person name="Todd R.B."/>
            <person name="Tsang A."/>
            <person name="Unkles S.E."/>
            <person name="van de Wiele N."/>
            <person name="van Rossen-Uffink D."/>
            <person name="Oliveira J.V."/>
            <person name="Vesth T.C."/>
            <person name="Visser J."/>
            <person name="Yu J.-H."/>
            <person name="Zhou M."/>
            <person name="Andersen M.R."/>
            <person name="Archer D.B."/>
            <person name="Baker S.E."/>
            <person name="Benoit I."/>
            <person name="Brakhage A.A."/>
            <person name="Braus G.H."/>
            <person name="Fischer R."/>
            <person name="Frisvad J.C."/>
            <person name="Goldman G.H."/>
            <person name="Houbraken J."/>
            <person name="Oakley B."/>
            <person name="Pocsi I."/>
            <person name="Scazzocchio C."/>
            <person name="Seiboth B."/>
            <person name="vanKuyk P.A."/>
            <person name="Wortman J."/>
            <person name="Dyer P.S."/>
            <person name="Grigoriev I.V."/>
        </authorList>
    </citation>
    <scope>NUCLEOTIDE SEQUENCE [LARGE SCALE GENOMIC DNA]</scope>
    <source>
        <strain evidence="9">CBS 593.65</strain>
    </source>
</reference>
<keyword evidence="4" id="KW-0804">Transcription</keyword>
<keyword evidence="2" id="KW-0805">Transcription regulation</keyword>
<dbReference type="GO" id="GO:0006351">
    <property type="term" value="P:DNA-templated transcription"/>
    <property type="evidence" value="ECO:0007669"/>
    <property type="project" value="InterPro"/>
</dbReference>
<dbReference type="Pfam" id="PF00172">
    <property type="entry name" value="Zn_clus"/>
    <property type="match status" value="1"/>
</dbReference>
<dbReference type="InterPro" id="IPR001138">
    <property type="entry name" value="Zn2Cys6_DnaBD"/>
</dbReference>
<feature type="domain" description="Zn(2)-C6 fungal-type" evidence="7">
    <location>
        <begin position="37"/>
        <end position="66"/>
    </location>
</feature>
<dbReference type="OrthoDB" id="5296287at2759"/>
<feature type="region of interest" description="Disordered" evidence="6">
    <location>
        <begin position="1"/>
        <end position="36"/>
    </location>
</feature>
<dbReference type="PANTHER" id="PTHR47654:SF3">
    <property type="entry name" value="ZN(II)2CYS6 TRANSCRIPTION FACTOR (EUROFUNG)"/>
    <property type="match status" value="1"/>
</dbReference>
<evidence type="ECO:0000256" key="1">
    <source>
        <dbReference type="ARBA" id="ARBA00022723"/>
    </source>
</evidence>
<dbReference type="GO" id="GO:0000981">
    <property type="term" value="F:DNA-binding transcription factor activity, RNA polymerase II-specific"/>
    <property type="evidence" value="ECO:0007669"/>
    <property type="project" value="InterPro"/>
</dbReference>
<keyword evidence="9" id="KW-1185">Reference proteome</keyword>
<evidence type="ECO:0000256" key="4">
    <source>
        <dbReference type="ARBA" id="ARBA00023163"/>
    </source>
</evidence>
<dbReference type="Gene3D" id="4.10.240.10">
    <property type="entry name" value="Zn(2)-C6 fungal-type DNA-binding domain"/>
    <property type="match status" value="1"/>
</dbReference>
<keyword evidence="5" id="KW-0539">Nucleus</keyword>
<feature type="compositionally biased region" description="Basic and acidic residues" evidence="6">
    <location>
        <begin position="123"/>
        <end position="134"/>
    </location>
</feature>
<dbReference type="InterPro" id="IPR007219">
    <property type="entry name" value="XnlR_reg_dom"/>
</dbReference>
<dbReference type="InterPro" id="IPR053230">
    <property type="entry name" value="Trans_reg_galc"/>
</dbReference>
<dbReference type="VEuPathDB" id="FungiDB:ASPSYDRAFT_50874"/>
<evidence type="ECO:0000259" key="7">
    <source>
        <dbReference type="PROSITE" id="PS50048"/>
    </source>
</evidence>
<dbReference type="Pfam" id="PF04082">
    <property type="entry name" value="Fungal_trans"/>
    <property type="match status" value="1"/>
</dbReference>
<dbReference type="SMART" id="SM00906">
    <property type="entry name" value="Fungal_trans"/>
    <property type="match status" value="1"/>
</dbReference>
<dbReference type="PROSITE" id="PS50048">
    <property type="entry name" value="ZN2_CY6_FUNGAL_2"/>
    <property type="match status" value="1"/>
</dbReference>
<accession>A0A1L9T202</accession>
<dbReference type="RefSeq" id="XP_040697177.1">
    <property type="nucleotide sequence ID" value="XM_040848171.1"/>
</dbReference>
<sequence>MTSPSSHRSLRVLAPFHPDDPLKSSGPLPKRTKRSNACTACKARKSKCGGGQPCNKCNETGTECIFDRGLDRRRKYAQRHAEQELSSLHQLLDDIVDAFDADNIAQVGELLSPIRARSSQTESQERSRLSDEQSGKSAQSAEGTDFKEAVESIQAIPAESSRRSSVSSGSDTSVGSLNEVDTLTEDPNRNLESRAAGYIGKESEIAWMQRLETEAAKLNHKSRDLTPPAEEEPVASMSYHVDFLHIANTLPVEPRLLPPKPWAARLVNIFFESIAPSFPLINKPLFTSQFSYAYRSSAEPTQKWLAVLNLVLAIGSKYYQLAEPVAGKDVDDHIFLSRAISLNTSHNLAVDHADLHQVQIELLLAIYYMAAGQINRSWQMNGRSARSATSLGLNLRAVGNQIDPASKEIRTRIWWCIFSLEHLLAGMTGRSSCVDYRSISLYPPVPYDDSMFHLPQLEELLGNTPLREELLQWTIYASDSELEARTRWFQTINPTPSVYFFHLVDLSVITHAAVATIYSLTTTKESLSGLSGIPSYQEKLQTWLSNLHPFFAFTNSHDTPALSNDNRYQVSLALAYYSSQIILSRPCLTRPDMKEGTNIRFPRSRFGNDTAKTCVQSALSLISIFPETPSTEWLLNTTPWWCILHFLMQALTVLLIQLSIGPVPFLGNHGEGEQAGRGNTDSSIRQSQNQIPGIILSASKKALRWLHSLAKNDPSSRRAFQISESFIHRIGRAKGLDLSGIPDSAELAGNAPSAFSSGDAYPWARSAMQPGGSGPSSRQRSAERQPGVRDASPSTSRTVSMHDSGGFNWGPDCTICEAEYERRQESFALDPALFSVDM</sequence>
<organism evidence="8 9">
    <name type="scientific">Aspergillus sydowii CBS 593.65</name>
    <dbReference type="NCBI Taxonomy" id="1036612"/>
    <lineage>
        <taxon>Eukaryota</taxon>
        <taxon>Fungi</taxon>
        <taxon>Dikarya</taxon>
        <taxon>Ascomycota</taxon>
        <taxon>Pezizomycotina</taxon>
        <taxon>Eurotiomycetes</taxon>
        <taxon>Eurotiomycetidae</taxon>
        <taxon>Eurotiales</taxon>
        <taxon>Aspergillaceae</taxon>
        <taxon>Aspergillus</taxon>
        <taxon>Aspergillus subgen. Nidulantes</taxon>
    </lineage>
</organism>
<dbReference type="PROSITE" id="PS00463">
    <property type="entry name" value="ZN2_CY6_FUNGAL_1"/>
    <property type="match status" value="1"/>
</dbReference>
<keyword evidence="3" id="KW-0238">DNA-binding</keyword>
<feature type="region of interest" description="Disordered" evidence="6">
    <location>
        <begin position="115"/>
        <end position="189"/>
    </location>
</feature>
<evidence type="ECO:0000313" key="8">
    <source>
        <dbReference type="EMBL" id="OJJ53371.1"/>
    </source>
</evidence>
<dbReference type="PANTHER" id="PTHR47654">
    <property type="entry name" value="ZN(II)2CYS6 TRANSCRIPTION FACTOR (EUROFUNG)-RELATED"/>
    <property type="match status" value="1"/>
</dbReference>
<dbReference type="SUPFAM" id="SSF57701">
    <property type="entry name" value="Zn2/Cys6 DNA-binding domain"/>
    <property type="match status" value="1"/>
</dbReference>
<dbReference type="CDD" id="cd00067">
    <property type="entry name" value="GAL4"/>
    <property type="match status" value="1"/>
</dbReference>
<evidence type="ECO:0000256" key="3">
    <source>
        <dbReference type="ARBA" id="ARBA00023125"/>
    </source>
</evidence>
<dbReference type="GO" id="GO:0008270">
    <property type="term" value="F:zinc ion binding"/>
    <property type="evidence" value="ECO:0007669"/>
    <property type="project" value="InterPro"/>
</dbReference>
<evidence type="ECO:0000256" key="5">
    <source>
        <dbReference type="ARBA" id="ARBA00023242"/>
    </source>
</evidence>
<proteinExistence type="predicted"/>
<evidence type="ECO:0000256" key="6">
    <source>
        <dbReference type="SAM" id="MobiDB-lite"/>
    </source>
</evidence>
<dbReference type="GeneID" id="63764244"/>
<dbReference type="SMART" id="SM00066">
    <property type="entry name" value="GAL4"/>
    <property type="match status" value="1"/>
</dbReference>
<feature type="region of interest" description="Disordered" evidence="6">
    <location>
        <begin position="765"/>
        <end position="805"/>
    </location>
</feature>
<dbReference type="InterPro" id="IPR036864">
    <property type="entry name" value="Zn2-C6_fun-type_DNA-bd_sf"/>
</dbReference>